<evidence type="ECO:0000313" key="5">
    <source>
        <dbReference type="Proteomes" id="UP001107558"/>
    </source>
</evidence>
<feature type="domain" description="tRNA/rRNA methyltransferase SpoU type" evidence="3">
    <location>
        <begin position="160"/>
        <end position="311"/>
    </location>
</feature>
<reference evidence="4" key="1">
    <citation type="submission" date="2021-03" db="EMBL/GenBank/DDBJ databases">
        <title>Chromosome level genome of the anhydrobiotic midge Polypedilum vanderplanki.</title>
        <authorList>
            <person name="Yoshida Y."/>
            <person name="Kikawada T."/>
            <person name="Gusev O."/>
        </authorList>
    </citation>
    <scope>NUCLEOTIDE SEQUENCE</scope>
    <source>
        <strain evidence="4">NIAS01</strain>
        <tissue evidence="4">Whole body or cell culture</tissue>
    </source>
</reference>
<dbReference type="PANTHER" id="PTHR43191:SF2">
    <property type="entry name" value="RRNA METHYLTRANSFERASE 3, MITOCHONDRIAL"/>
    <property type="match status" value="1"/>
</dbReference>
<dbReference type="SUPFAM" id="SSF55315">
    <property type="entry name" value="L30e-like"/>
    <property type="match status" value="1"/>
</dbReference>
<comment type="caution">
    <text evidence="4">The sequence shown here is derived from an EMBL/GenBank/DDBJ whole genome shotgun (WGS) entry which is preliminary data.</text>
</comment>
<dbReference type="InterPro" id="IPR029028">
    <property type="entry name" value="Alpha/beta_knot_MTases"/>
</dbReference>
<dbReference type="GO" id="GO:0008173">
    <property type="term" value="F:RNA methyltransferase activity"/>
    <property type="evidence" value="ECO:0007669"/>
    <property type="project" value="InterPro"/>
</dbReference>
<organism evidence="4 5">
    <name type="scientific">Polypedilum vanderplanki</name>
    <name type="common">Sleeping chironomid midge</name>
    <dbReference type="NCBI Taxonomy" id="319348"/>
    <lineage>
        <taxon>Eukaryota</taxon>
        <taxon>Metazoa</taxon>
        <taxon>Ecdysozoa</taxon>
        <taxon>Arthropoda</taxon>
        <taxon>Hexapoda</taxon>
        <taxon>Insecta</taxon>
        <taxon>Pterygota</taxon>
        <taxon>Neoptera</taxon>
        <taxon>Endopterygota</taxon>
        <taxon>Diptera</taxon>
        <taxon>Nematocera</taxon>
        <taxon>Chironomoidea</taxon>
        <taxon>Chironomidae</taxon>
        <taxon>Chironominae</taxon>
        <taxon>Polypedilum</taxon>
        <taxon>Polypedilum</taxon>
    </lineage>
</organism>
<name>A0A9J6C1M3_POLVA</name>
<dbReference type="Gene3D" id="3.30.1330.30">
    <property type="match status" value="1"/>
</dbReference>
<dbReference type="EMBL" id="JADBJN010000002">
    <property type="protein sequence ID" value="KAG5676089.1"/>
    <property type="molecule type" value="Genomic_DNA"/>
</dbReference>
<protein>
    <recommendedName>
        <fullName evidence="3">tRNA/rRNA methyltransferase SpoU type domain-containing protein</fullName>
    </recommendedName>
</protein>
<dbReference type="Proteomes" id="UP001107558">
    <property type="component" value="Chromosome 2"/>
</dbReference>
<dbReference type="InterPro" id="IPR029026">
    <property type="entry name" value="tRNA_m1G_MTases_N"/>
</dbReference>
<sequence length="320" mass="36404">MRFYRNFVSTAVNFVRAQRESSKRIINLSPSVAGTNINDHDIQIKKLKLGDKELAQTMTLIRSKRKLKKEEQIIVEGNILIKEAIQAQIKLNKLIFSDQSKISDVIQQIPKNYLKFVEFLKVPQTDLTFYSVLQTCPGVIGVFDKPQNIEPKAESYPIDVIADQCREPNNCSIIRVCNALPASRLLLVKGNVDVWDTKSIRSSSGSIFHFPTKSQLTWADINEMTGTKNLVLIADNNSRRYKAENIMDYDKIPDELLKDRNISVIIGGETHGISSEAVEFAKTRDWRCIKIPIDRTVNSLNISNALAIILFELRRKLNQI</sequence>
<dbReference type="OrthoDB" id="270651at2759"/>
<dbReference type="InterPro" id="IPR051259">
    <property type="entry name" value="rRNA_Methyltransferase"/>
</dbReference>
<dbReference type="InterPro" id="IPR001537">
    <property type="entry name" value="SpoU_MeTrfase"/>
</dbReference>
<gene>
    <name evidence="4" type="ORF">PVAND_005943</name>
</gene>
<dbReference type="GO" id="GO:0003723">
    <property type="term" value="F:RNA binding"/>
    <property type="evidence" value="ECO:0007669"/>
    <property type="project" value="InterPro"/>
</dbReference>
<dbReference type="SUPFAM" id="SSF75217">
    <property type="entry name" value="alpha/beta knot"/>
    <property type="match status" value="1"/>
</dbReference>
<dbReference type="GO" id="GO:0006396">
    <property type="term" value="P:RNA processing"/>
    <property type="evidence" value="ECO:0007669"/>
    <property type="project" value="InterPro"/>
</dbReference>
<evidence type="ECO:0000256" key="2">
    <source>
        <dbReference type="ARBA" id="ARBA00022679"/>
    </source>
</evidence>
<dbReference type="InterPro" id="IPR029064">
    <property type="entry name" value="Ribosomal_eL30-like_sf"/>
</dbReference>
<dbReference type="GO" id="GO:0032259">
    <property type="term" value="P:methylation"/>
    <property type="evidence" value="ECO:0007669"/>
    <property type="project" value="UniProtKB-KW"/>
</dbReference>
<accession>A0A9J6C1M3</accession>
<dbReference type="Pfam" id="PF00588">
    <property type="entry name" value="SpoU_methylase"/>
    <property type="match status" value="1"/>
</dbReference>
<keyword evidence="1" id="KW-0489">Methyltransferase</keyword>
<evidence type="ECO:0000256" key="1">
    <source>
        <dbReference type="ARBA" id="ARBA00022603"/>
    </source>
</evidence>
<keyword evidence="2" id="KW-0808">Transferase</keyword>
<dbReference type="PANTHER" id="PTHR43191">
    <property type="entry name" value="RRNA METHYLTRANSFERASE 3"/>
    <property type="match status" value="1"/>
</dbReference>
<keyword evidence="5" id="KW-1185">Reference proteome</keyword>
<evidence type="ECO:0000259" key="3">
    <source>
        <dbReference type="Pfam" id="PF00588"/>
    </source>
</evidence>
<dbReference type="AlphaFoldDB" id="A0A9J6C1M3"/>
<evidence type="ECO:0000313" key="4">
    <source>
        <dbReference type="EMBL" id="KAG5676089.1"/>
    </source>
</evidence>
<proteinExistence type="predicted"/>
<dbReference type="Gene3D" id="3.40.1280.10">
    <property type="match status" value="1"/>
</dbReference>